<sequence>MKCVKSFKIFLAFGICLWLVGCATTSKKMMSISASSLEARQLETRYYESKKDLEILSASVATLQDLGFQIDEINRDFGVITSSKSRDAREAGQQTGVFLMAILFGANMSMLADHTQTIKATVVVTQVKDKSYVRLTIQRILYNNQGIVNGVETIKEPEIYSSFFEKLSQAIFLEANNL</sequence>
<dbReference type="PROSITE" id="PS51257">
    <property type="entry name" value="PROKAR_LIPOPROTEIN"/>
    <property type="match status" value="1"/>
</dbReference>
<dbReference type="OrthoDB" id="9789433at2"/>
<evidence type="ECO:0000313" key="2">
    <source>
        <dbReference type="Proteomes" id="UP000192902"/>
    </source>
</evidence>
<gene>
    <name evidence="1" type="ORF">CCUN_1116</name>
</gene>
<dbReference type="AlphaFoldDB" id="A0A1W6BX78"/>
<dbReference type="Proteomes" id="UP000192902">
    <property type="component" value="Chromosome"/>
</dbReference>
<dbReference type="KEGG" id="ccun:CCUN_1116"/>
<dbReference type="RefSeq" id="WP_051521700.1">
    <property type="nucleotide sequence ID" value="NZ_CP020867.1"/>
</dbReference>
<protein>
    <recommendedName>
        <fullName evidence="3">Lipoprotein</fullName>
    </recommendedName>
</protein>
<evidence type="ECO:0008006" key="3">
    <source>
        <dbReference type="Google" id="ProtNLM"/>
    </source>
</evidence>
<name>A0A1W6BX78_9BACT</name>
<accession>A0A1W6BX78</accession>
<organism evidence="1 2">
    <name type="scientific">Campylobacter cuniculorum DSM 23162 = LMG 24588</name>
    <dbReference type="NCBI Taxonomy" id="1121267"/>
    <lineage>
        <taxon>Bacteria</taxon>
        <taxon>Pseudomonadati</taxon>
        <taxon>Campylobacterota</taxon>
        <taxon>Epsilonproteobacteria</taxon>
        <taxon>Campylobacterales</taxon>
        <taxon>Campylobacteraceae</taxon>
        <taxon>Campylobacter</taxon>
    </lineage>
</organism>
<dbReference type="STRING" id="1121267.CCUN_1116"/>
<dbReference type="EMBL" id="CP020867">
    <property type="protein sequence ID" value="ARJ56713.1"/>
    <property type="molecule type" value="Genomic_DNA"/>
</dbReference>
<proteinExistence type="predicted"/>
<evidence type="ECO:0000313" key="1">
    <source>
        <dbReference type="EMBL" id="ARJ56713.1"/>
    </source>
</evidence>
<reference evidence="1 2" key="1">
    <citation type="submission" date="2017-04" db="EMBL/GenBank/DDBJ databases">
        <title>Complete genome sequence of the Campylobacter cuniculorum type strain LMG24588.</title>
        <authorList>
            <person name="Miller W.G."/>
            <person name="Yee E."/>
            <person name="Revez J."/>
            <person name="Bono J.L."/>
            <person name="Rossi M."/>
        </authorList>
    </citation>
    <scope>NUCLEOTIDE SEQUENCE [LARGE SCALE GENOMIC DNA]</scope>
    <source>
        <strain evidence="1 2">LMG 24588</strain>
    </source>
</reference>
<dbReference type="eggNOG" id="ENOG5031ITJ">
    <property type="taxonomic scope" value="Bacteria"/>
</dbReference>